<evidence type="ECO:0008006" key="4">
    <source>
        <dbReference type="Google" id="ProtNLM"/>
    </source>
</evidence>
<evidence type="ECO:0000256" key="1">
    <source>
        <dbReference type="SAM" id="SignalP"/>
    </source>
</evidence>
<keyword evidence="3" id="KW-1185">Reference proteome</keyword>
<gene>
    <name evidence="2" type="ORF">ACFQVC_28865</name>
</gene>
<proteinExistence type="predicted"/>
<feature type="chain" id="PRO_5045929565" description="Peptidase inhibitor family I36 protein" evidence="1">
    <location>
        <begin position="32"/>
        <end position="144"/>
    </location>
</feature>
<name>A0ABW2JPW8_9ACTN</name>
<sequence>MRTGKRWAAITGLATMAASAGLLLGTSPASADINCKSGYHCVFYAGLYDSARHSYFNNDTDFRNDTFNELTGRYGAGQTVHNNTWSFSNSSTSGYESHYYTGIGSDWGGHLLCVEPGSEVNSVHPDLRNRASSLRLMKNSGNCY</sequence>
<evidence type="ECO:0000313" key="2">
    <source>
        <dbReference type="EMBL" id="MFC7308220.1"/>
    </source>
</evidence>
<accession>A0ABW2JPW8</accession>
<keyword evidence="1" id="KW-0732">Signal</keyword>
<dbReference type="Proteomes" id="UP001596523">
    <property type="component" value="Unassembled WGS sequence"/>
</dbReference>
<dbReference type="EMBL" id="JBHTCF010000014">
    <property type="protein sequence ID" value="MFC7308220.1"/>
    <property type="molecule type" value="Genomic_DNA"/>
</dbReference>
<evidence type="ECO:0000313" key="3">
    <source>
        <dbReference type="Proteomes" id="UP001596523"/>
    </source>
</evidence>
<dbReference type="RefSeq" id="WP_381836003.1">
    <property type="nucleotide sequence ID" value="NZ_JBHTCF010000014.1"/>
</dbReference>
<protein>
    <recommendedName>
        <fullName evidence="4">Peptidase inhibitor family I36 protein</fullName>
    </recommendedName>
</protein>
<reference evidence="3" key="1">
    <citation type="journal article" date="2019" name="Int. J. Syst. Evol. Microbiol.">
        <title>The Global Catalogue of Microorganisms (GCM) 10K type strain sequencing project: providing services to taxonomists for standard genome sequencing and annotation.</title>
        <authorList>
            <consortium name="The Broad Institute Genomics Platform"/>
            <consortium name="The Broad Institute Genome Sequencing Center for Infectious Disease"/>
            <person name="Wu L."/>
            <person name="Ma J."/>
        </authorList>
    </citation>
    <scope>NUCLEOTIDE SEQUENCE [LARGE SCALE GENOMIC DNA]</scope>
    <source>
        <strain evidence="3">SYNS20</strain>
    </source>
</reference>
<feature type="signal peptide" evidence="1">
    <location>
        <begin position="1"/>
        <end position="31"/>
    </location>
</feature>
<organism evidence="2 3">
    <name type="scientific">Streptomyces monticola</name>
    <dbReference type="NCBI Taxonomy" id="2666263"/>
    <lineage>
        <taxon>Bacteria</taxon>
        <taxon>Bacillati</taxon>
        <taxon>Actinomycetota</taxon>
        <taxon>Actinomycetes</taxon>
        <taxon>Kitasatosporales</taxon>
        <taxon>Streptomycetaceae</taxon>
        <taxon>Streptomyces</taxon>
    </lineage>
</organism>
<comment type="caution">
    <text evidence="2">The sequence shown here is derived from an EMBL/GenBank/DDBJ whole genome shotgun (WGS) entry which is preliminary data.</text>
</comment>